<evidence type="ECO:0000256" key="4">
    <source>
        <dbReference type="ARBA" id="ARBA00022676"/>
    </source>
</evidence>
<feature type="transmembrane region" description="Helical" evidence="12">
    <location>
        <begin position="162"/>
        <end position="184"/>
    </location>
</feature>
<feature type="transmembrane region" description="Helical" evidence="12">
    <location>
        <begin position="221"/>
        <end position="245"/>
    </location>
</feature>
<comment type="subcellular location">
    <subcellularLocation>
        <location evidence="1">Endoplasmic reticulum membrane</location>
        <topology evidence="1">Multi-pass membrane protein</topology>
    </subcellularLocation>
</comment>
<keyword evidence="4" id="KW-0328">Glycosyltransferase</keyword>
<evidence type="ECO:0000256" key="2">
    <source>
        <dbReference type="ARBA" id="ARBA00004922"/>
    </source>
</evidence>
<dbReference type="PANTHER" id="PTHR12646">
    <property type="entry name" value="NOT56 - RELATED"/>
    <property type="match status" value="1"/>
</dbReference>
<feature type="region of interest" description="Disordered" evidence="11">
    <location>
        <begin position="1"/>
        <end position="32"/>
    </location>
</feature>
<keyword evidence="9 12" id="KW-0472">Membrane</keyword>
<reference evidence="14" key="1">
    <citation type="journal article" date="2015" name="Nat. Plants">
        <title>Genome expansion of Arabis alpina linked with retrotransposition and reduced symmetric DNA methylation.</title>
        <authorList>
            <person name="Willing E.M."/>
            <person name="Rawat V."/>
            <person name="Mandakova T."/>
            <person name="Maumus F."/>
            <person name="James G.V."/>
            <person name="Nordstroem K.J."/>
            <person name="Becker C."/>
            <person name="Warthmann N."/>
            <person name="Chica C."/>
            <person name="Szarzynska B."/>
            <person name="Zytnicki M."/>
            <person name="Albani M.C."/>
            <person name="Kiefer C."/>
            <person name="Bergonzi S."/>
            <person name="Castaings L."/>
            <person name="Mateos J.L."/>
            <person name="Berns M.C."/>
            <person name="Bujdoso N."/>
            <person name="Piofczyk T."/>
            <person name="de Lorenzo L."/>
            <person name="Barrero-Sicilia C."/>
            <person name="Mateos I."/>
            <person name="Piednoel M."/>
            <person name="Hagmann J."/>
            <person name="Chen-Min-Tao R."/>
            <person name="Iglesias-Fernandez R."/>
            <person name="Schuster S.C."/>
            <person name="Alonso-Blanco C."/>
            <person name="Roudier F."/>
            <person name="Carbonero P."/>
            <person name="Paz-Ares J."/>
            <person name="Davis S.J."/>
            <person name="Pecinka A."/>
            <person name="Quesneville H."/>
            <person name="Colot V."/>
            <person name="Lysak M.A."/>
            <person name="Weigel D."/>
            <person name="Coupland G."/>
            <person name="Schneeberger K."/>
        </authorList>
    </citation>
    <scope>NUCLEOTIDE SEQUENCE [LARGE SCALE GENOMIC DNA]</scope>
    <source>
        <strain evidence="14">cv. Pajares</strain>
    </source>
</reference>
<organism evidence="13 14">
    <name type="scientific">Arabis alpina</name>
    <name type="common">Alpine rock-cress</name>
    <dbReference type="NCBI Taxonomy" id="50452"/>
    <lineage>
        <taxon>Eukaryota</taxon>
        <taxon>Viridiplantae</taxon>
        <taxon>Streptophyta</taxon>
        <taxon>Embryophyta</taxon>
        <taxon>Tracheophyta</taxon>
        <taxon>Spermatophyta</taxon>
        <taxon>Magnoliopsida</taxon>
        <taxon>eudicotyledons</taxon>
        <taxon>Gunneridae</taxon>
        <taxon>Pentapetalae</taxon>
        <taxon>rosids</taxon>
        <taxon>malvids</taxon>
        <taxon>Brassicales</taxon>
        <taxon>Brassicaceae</taxon>
        <taxon>Arabideae</taxon>
        <taxon>Arabis</taxon>
    </lineage>
</organism>
<keyword evidence="6 12" id="KW-0812">Transmembrane</keyword>
<dbReference type="Proteomes" id="UP000029120">
    <property type="component" value="Chromosome 4"/>
</dbReference>
<dbReference type="OrthoDB" id="20028at2759"/>
<evidence type="ECO:0000256" key="3">
    <source>
        <dbReference type="ARBA" id="ARBA00011964"/>
    </source>
</evidence>
<feature type="transmembrane region" description="Helical" evidence="12">
    <location>
        <begin position="190"/>
        <end position="209"/>
    </location>
</feature>
<feature type="transmembrane region" description="Helical" evidence="12">
    <location>
        <begin position="40"/>
        <end position="63"/>
    </location>
</feature>
<comment type="pathway">
    <text evidence="2">Protein modification; protein glycosylation.</text>
</comment>
<accession>A0A087H5X9</accession>
<dbReference type="OMA" id="PERYGIH"/>
<keyword evidence="8 12" id="KW-1133">Transmembrane helix</keyword>
<feature type="transmembrane region" description="Helical" evidence="12">
    <location>
        <begin position="407"/>
        <end position="425"/>
    </location>
</feature>
<evidence type="ECO:0000313" key="14">
    <source>
        <dbReference type="Proteomes" id="UP000029120"/>
    </source>
</evidence>
<dbReference type="GO" id="GO:0052925">
    <property type="term" value="F:dol-P-Man:Man(5)GlcNAc(2)-PP-Dol alpha-1,3-mannosyltransferase activity"/>
    <property type="evidence" value="ECO:0007669"/>
    <property type="project" value="UniProtKB-EC"/>
</dbReference>
<dbReference type="Pfam" id="PF05208">
    <property type="entry name" value="ALG3"/>
    <property type="match status" value="1"/>
</dbReference>
<dbReference type="InterPro" id="IPR007873">
    <property type="entry name" value="Glycosyltransferase_ALG3"/>
</dbReference>
<dbReference type="AlphaFoldDB" id="A0A087H5X9"/>
<dbReference type="EC" id="2.4.1.258" evidence="3"/>
<sequence length="443" mass="50276">MAGASTVSSPADMETNRRASRSRRHGKETNRSDLFKNPKIPFAFALILADAILVGLIITYVPYTKIDWDAYMSQVSGFLGGERDYGNLKGDTGPLVYPAGFLYVYSVVQNLTGGEVYPAQILFGVLYIVNLAIVLFIYVKTDVVPWWALSLLCLSKRIHSIFVLRLFNDCFAMTLLHASMALFLYRKWHIGMIVFSGAVSIKMNVLLYAPPLLLLLLKAMNIIGVVSALAGAALVQILVGLPFLITYPVSYMANAFDLGRVFIHFWSVNFKFVKERVFVSKEFAVCLLVAHLCLLAAFANYKWCKHEGGIMGFMRSRHFFLTLPSKLSFSDVSTSQILTKEHIVTTMFVGNFIGIVCARSLHYQFYSWYFYSLPFLLWRTQLPTWLRLILFLGIELCWNVYPSTPVSSGLLLCLHFVILLGLWFAPSDYPYQDHQSQRHKKHK</sequence>
<dbReference type="EMBL" id="CM002872">
    <property type="protein sequence ID" value="KFK37531.1"/>
    <property type="molecule type" value="Genomic_DNA"/>
</dbReference>
<keyword evidence="7" id="KW-0256">Endoplasmic reticulum</keyword>
<evidence type="ECO:0000256" key="6">
    <source>
        <dbReference type="ARBA" id="ARBA00022692"/>
    </source>
</evidence>
<proteinExistence type="predicted"/>
<dbReference type="Gramene" id="KFK37531">
    <property type="protein sequence ID" value="KFK37531"/>
    <property type="gene ID" value="AALP_AA4G269200"/>
</dbReference>
<evidence type="ECO:0000256" key="11">
    <source>
        <dbReference type="SAM" id="MobiDB-lite"/>
    </source>
</evidence>
<dbReference type="eggNOG" id="KOG2762">
    <property type="taxonomic scope" value="Eukaryota"/>
</dbReference>
<feature type="transmembrane region" description="Helical" evidence="12">
    <location>
        <begin position="282"/>
        <end position="301"/>
    </location>
</feature>
<evidence type="ECO:0000256" key="1">
    <source>
        <dbReference type="ARBA" id="ARBA00004477"/>
    </source>
</evidence>
<dbReference type="GO" id="GO:0005789">
    <property type="term" value="C:endoplasmic reticulum membrane"/>
    <property type="evidence" value="ECO:0007669"/>
    <property type="project" value="UniProtKB-SubCell"/>
</dbReference>
<evidence type="ECO:0000256" key="7">
    <source>
        <dbReference type="ARBA" id="ARBA00022824"/>
    </source>
</evidence>
<evidence type="ECO:0000256" key="9">
    <source>
        <dbReference type="ARBA" id="ARBA00023136"/>
    </source>
</evidence>
<feature type="transmembrane region" description="Helical" evidence="12">
    <location>
        <begin position="343"/>
        <end position="361"/>
    </location>
</feature>
<comment type="catalytic activity">
    <reaction evidence="10">
        <text>an alpha-D-Man-(1-&gt;2)-alpha-D-Man-(1-&gt;2)-alpha-D-Man-(1-&gt;3)-[alpha-D-Man-(1-&gt;6)]-beta-D-Man-(1-&gt;4)-beta-D-GlcNAc-(1-&gt;4)-alpha-D-GlcNAc-diphospho-di-trans,poly-cis-dolichol + a di-trans,poly-cis-dolichyl beta-D-mannosyl phosphate = an alpha-D-Man-(1-&gt;2)-alpha-D-Man-(1-&gt;2)-alpha-D-Man-(1-&gt;3)-[alpha-D-Man-(1-&gt;3)-alpha-D-Man-(1-&gt;6)]-beta-D-Man-(1-&gt;4)-beta-D-GlcNAc-(1-&gt;4)-alpha-D-GlcNAc-diphospho-di-trans,poly-cis-dolichol + a di-trans,poly-cis-dolichyl phosphate + H(+)</text>
        <dbReference type="Rhea" id="RHEA:29527"/>
        <dbReference type="Rhea" id="RHEA-COMP:19498"/>
        <dbReference type="Rhea" id="RHEA-COMP:19501"/>
        <dbReference type="Rhea" id="RHEA-COMP:19516"/>
        <dbReference type="Rhea" id="RHEA-COMP:19517"/>
        <dbReference type="ChEBI" id="CHEBI:15378"/>
        <dbReference type="ChEBI" id="CHEBI:57683"/>
        <dbReference type="ChEBI" id="CHEBI:58211"/>
        <dbReference type="ChEBI" id="CHEBI:132515"/>
        <dbReference type="ChEBI" id="CHEBI:132516"/>
        <dbReference type="EC" id="2.4.1.258"/>
    </reaction>
    <physiologicalReaction direction="left-to-right" evidence="10">
        <dbReference type="Rhea" id="RHEA:29528"/>
    </physiologicalReaction>
</comment>
<protein>
    <recommendedName>
        <fullName evidence="3">dolichyl-P-Man:Man5GlcNAc2-PP-dolichol alpha-1,3-mannosyltransferase</fullName>
        <ecNumber evidence="3">2.4.1.258</ecNumber>
    </recommendedName>
</protein>
<feature type="transmembrane region" description="Helical" evidence="12">
    <location>
        <begin position="121"/>
        <end position="141"/>
    </location>
</feature>
<evidence type="ECO:0000256" key="5">
    <source>
        <dbReference type="ARBA" id="ARBA00022679"/>
    </source>
</evidence>
<keyword evidence="5" id="KW-0808">Transferase</keyword>
<feature type="transmembrane region" description="Helical" evidence="12">
    <location>
        <begin position="382"/>
        <end position="401"/>
    </location>
</feature>
<evidence type="ECO:0000256" key="12">
    <source>
        <dbReference type="SAM" id="Phobius"/>
    </source>
</evidence>
<name>A0A087H5X9_ARAAL</name>
<evidence type="ECO:0000313" key="13">
    <source>
        <dbReference type="EMBL" id="KFK37531.1"/>
    </source>
</evidence>
<gene>
    <name evidence="13" type="ordered locus">AALP_Aa4g269200</name>
</gene>
<evidence type="ECO:0000256" key="8">
    <source>
        <dbReference type="ARBA" id="ARBA00022989"/>
    </source>
</evidence>
<keyword evidence="14" id="KW-1185">Reference proteome</keyword>
<dbReference type="PANTHER" id="PTHR12646:SF0">
    <property type="entry name" value="DOL-P-MAN:MAN(5)GLCNAC(2)-PP-DOL ALPHA-1,3-MANNOSYLTRANSFERASE"/>
    <property type="match status" value="1"/>
</dbReference>
<evidence type="ECO:0000256" key="10">
    <source>
        <dbReference type="ARBA" id="ARBA00049506"/>
    </source>
</evidence>